<dbReference type="GO" id="GO:0016260">
    <property type="term" value="P:selenocysteine biosynthetic process"/>
    <property type="evidence" value="ECO:0007669"/>
    <property type="project" value="TreeGrafter"/>
</dbReference>
<evidence type="ECO:0000256" key="5">
    <source>
        <dbReference type="ARBA" id="ARBA00023266"/>
    </source>
</evidence>
<dbReference type="PANTHER" id="PTHR10256">
    <property type="entry name" value="SELENIDE, WATER DIKINASE"/>
    <property type="match status" value="1"/>
</dbReference>
<proteinExistence type="predicted"/>
<dbReference type="InterPro" id="IPR017584">
    <property type="entry name" value="Pyridine_nucleo_diS_OxRdtase_N"/>
</dbReference>
<name>A0A381PCJ1_9ZZZZ</name>
<gene>
    <name evidence="9" type="ORF">METZ01_LOCUS17504</name>
</gene>
<feature type="domain" description="PurM-like N-terminal" evidence="6">
    <location>
        <begin position="452"/>
        <end position="559"/>
    </location>
</feature>
<keyword evidence="5" id="KW-0711">Selenium</keyword>
<dbReference type="InterPro" id="IPR010918">
    <property type="entry name" value="PurM-like_C_dom"/>
</dbReference>
<accession>A0A381PCJ1</accession>
<evidence type="ECO:0000313" key="9">
    <source>
        <dbReference type="EMBL" id="SUZ64650.1"/>
    </source>
</evidence>
<dbReference type="Gene3D" id="3.90.650.10">
    <property type="entry name" value="PurM-like C-terminal domain"/>
    <property type="match status" value="1"/>
</dbReference>
<dbReference type="GO" id="GO:0005737">
    <property type="term" value="C:cytoplasm"/>
    <property type="evidence" value="ECO:0007669"/>
    <property type="project" value="TreeGrafter"/>
</dbReference>
<evidence type="ECO:0000259" key="7">
    <source>
        <dbReference type="Pfam" id="PF02769"/>
    </source>
</evidence>
<evidence type="ECO:0000256" key="2">
    <source>
        <dbReference type="ARBA" id="ARBA00022741"/>
    </source>
</evidence>
<dbReference type="Pfam" id="PF00586">
    <property type="entry name" value="AIRS"/>
    <property type="match status" value="1"/>
</dbReference>
<evidence type="ECO:0000256" key="4">
    <source>
        <dbReference type="ARBA" id="ARBA00022840"/>
    </source>
</evidence>
<dbReference type="CDD" id="cd02195">
    <property type="entry name" value="SelD"/>
    <property type="match status" value="1"/>
</dbReference>
<dbReference type="GO" id="GO:0016491">
    <property type="term" value="F:oxidoreductase activity"/>
    <property type="evidence" value="ECO:0007669"/>
    <property type="project" value="InterPro"/>
</dbReference>
<keyword evidence="1" id="KW-0808">Transferase</keyword>
<organism evidence="9">
    <name type="scientific">marine metagenome</name>
    <dbReference type="NCBI Taxonomy" id="408172"/>
    <lineage>
        <taxon>unclassified sequences</taxon>
        <taxon>metagenomes</taxon>
        <taxon>ecological metagenomes</taxon>
    </lineage>
</organism>
<evidence type="ECO:0008006" key="10">
    <source>
        <dbReference type="Google" id="ProtNLM"/>
    </source>
</evidence>
<sequence>MQTATPIVKHLVLVGGGHSHLAVLKRLGMRPVQGLAVTLISRDINTPYSGSLPGLIAGIYEHDDIHIDLRPLAQFAGVRIIQEEITEIDLVNKRIALLSRPAMDFDILSLNIGSNPDGDLIPGALRHATGIKPISEFLLKWREIFDAAVSSLKNQDTDFTLVIVGGGPASVELAFSVQVSIHRQLGISLMENSNLKIQIISADDDVLKSHNQAVRNFTRSELKQRRIELVVNSLVTEFKANTVICENGVEYSADAIVFATGAKIPRWPADCGLSITVDGFIEVNNHLQSTSHEFVFAAGDAATIKGANRPKSGVYAVRQGKPLAENLIRFATARNLKTYRPQQHALALMSMGDKKAIASRNNLFFKGSWVWHLKHRIDTAFLKKYSELPVMSAPLNLAKGLVDKQVEEQLSAHALRCAGCGAKVAGNVLEEVLQQLPDNQSADVLSGHTSIEDASMIKMENGQVLLQSVDQLKAFTNDVWLFAKIATNHCLSDIYAMGATPHSALAVVGLPFATKKYAKSQLKELMLACSETLQENDCELIGGHSAESSELHFGLCVNGFIEEEKILSKGGLREGDSLILTKPLGTGTLLASDMRYRASHRNITGAFQHMAISNKLAVECLIQHNAKACTDVTGFGLAGHLAEMLSEDNVSVELWLDDIPAMDGALESLQAGTLSSLHQDNKLASEIISAHVTSMINPRYELLFDPQTAGGLLVGIPKANTKKCLRQLRKNGYMLATEIGQVTLTGGEQPCIILK</sequence>
<dbReference type="GO" id="GO:0004756">
    <property type="term" value="F:selenide, water dikinase activity"/>
    <property type="evidence" value="ECO:0007669"/>
    <property type="project" value="TreeGrafter"/>
</dbReference>
<evidence type="ECO:0000256" key="3">
    <source>
        <dbReference type="ARBA" id="ARBA00022777"/>
    </source>
</evidence>
<feature type="domain" description="FAD/NAD(P)-binding" evidence="8">
    <location>
        <begin position="10"/>
        <end position="320"/>
    </location>
</feature>
<dbReference type="InterPro" id="IPR036188">
    <property type="entry name" value="FAD/NAD-bd_sf"/>
</dbReference>
<dbReference type="PANTHER" id="PTHR10256:SF0">
    <property type="entry name" value="INACTIVE SELENIDE, WATER DIKINASE-LIKE PROTEIN-RELATED"/>
    <property type="match status" value="1"/>
</dbReference>
<dbReference type="Pfam" id="PF02769">
    <property type="entry name" value="AIRS_C"/>
    <property type="match status" value="1"/>
</dbReference>
<dbReference type="SUPFAM" id="SSF55326">
    <property type="entry name" value="PurM N-terminal domain-like"/>
    <property type="match status" value="1"/>
</dbReference>
<keyword evidence="3" id="KW-0418">Kinase</keyword>
<dbReference type="InterPro" id="IPR036676">
    <property type="entry name" value="PurM-like_C_sf"/>
</dbReference>
<dbReference type="GO" id="GO:0005524">
    <property type="term" value="F:ATP binding"/>
    <property type="evidence" value="ECO:0007669"/>
    <property type="project" value="UniProtKB-KW"/>
</dbReference>
<dbReference type="Pfam" id="PF07992">
    <property type="entry name" value="Pyr_redox_2"/>
    <property type="match status" value="1"/>
</dbReference>
<dbReference type="Gene3D" id="3.50.50.100">
    <property type="match status" value="1"/>
</dbReference>
<evidence type="ECO:0000256" key="1">
    <source>
        <dbReference type="ARBA" id="ARBA00022679"/>
    </source>
</evidence>
<dbReference type="NCBIfam" id="TIGR03169">
    <property type="entry name" value="Nterm_to_SelD"/>
    <property type="match status" value="1"/>
</dbReference>
<dbReference type="InterPro" id="IPR004536">
    <property type="entry name" value="SPS/SelD"/>
</dbReference>
<dbReference type="InterPro" id="IPR016188">
    <property type="entry name" value="PurM-like_N"/>
</dbReference>
<reference evidence="9" key="1">
    <citation type="submission" date="2018-05" db="EMBL/GenBank/DDBJ databases">
        <authorList>
            <person name="Lanie J.A."/>
            <person name="Ng W.-L."/>
            <person name="Kazmierczak K.M."/>
            <person name="Andrzejewski T.M."/>
            <person name="Davidsen T.M."/>
            <person name="Wayne K.J."/>
            <person name="Tettelin H."/>
            <person name="Glass J.I."/>
            <person name="Rusch D."/>
            <person name="Podicherti R."/>
            <person name="Tsui H.-C.T."/>
            <person name="Winkler M.E."/>
        </authorList>
    </citation>
    <scope>NUCLEOTIDE SEQUENCE</scope>
</reference>
<evidence type="ECO:0000259" key="6">
    <source>
        <dbReference type="Pfam" id="PF00586"/>
    </source>
</evidence>
<keyword evidence="4" id="KW-0067">ATP-binding</keyword>
<dbReference type="EMBL" id="UINC01000939">
    <property type="protein sequence ID" value="SUZ64650.1"/>
    <property type="molecule type" value="Genomic_DNA"/>
</dbReference>
<dbReference type="InterPro" id="IPR036921">
    <property type="entry name" value="PurM-like_N_sf"/>
</dbReference>
<feature type="domain" description="PurM-like C-terminal" evidence="7">
    <location>
        <begin position="573"/>
        <end position="746"/>
    </location>
</feature>
<dbReference type="SUPFAM" id="SSF51905">
    <property type="entry name" value="FAD/NAD(P)-binding domain"/>
    <property type="match status" value="2"/>
</dbReference>
<protein>
    <recommendedName>
        <fullName evidence="10">Selenide, water dikinase</fullName>
    </recommendedName>
</protein>
<keyword evidence="2" id="KW-0547">Nucleotide-binding</keyword>
<dbReference type="Gene3D" id="3.30.1330.10">
    <property type="entry name" value="PurM-like, N-terminal domain"/>
    <property type="match status" value="1"/>
</dbReference>
<evidence type="ECO:0000259" key="8">
    <source>
        <dbReference type="Pfam" id="PF07992"/>
    </source>
</evidence>
<dbReference type="AlphaFoldDB" id="A0A381PCJ1"/>
<dbReference type="InterPro" id="IPR023753">
    <property type="entry name" value="FAD/NAD-binding_dom"/>
</dbReference>
<dbReference type="NCBIfam" id="TIGR00476">
    <property type="entry name" value="selD"/>
    <property type="match status" value="1"/>
</dbReference>
<dbReference type="SUPFAM" id="SSF56042">
    <property type="entry name" value="PurM C-terminal domain-like"/>
    <property type="match status" value="1"/>
</dbReference>